<comment type="caution">
    <text evidence="8">The sequence shown here is derived from an EMBL/GenBank/DDBJ whole genome shotgun (WGS) entry which is preliminary data.</text>
</comment>
<dbReference type="PANTHER" id="PTHR30341:SF0">
    <property type="entry name" value="NA(+)_H(+) ANTIPORTER NHAA"/>
    <property type="match status" value="1"/>
</dbReference>
<evidence type="ECO:0000256" key="5">
    <source>
        <dbReference type="ARBA" id="ARBA00022989"/>
    </source>
</evidence>
<reference evidence="8 9" key="1">
    <citation type="submission" date="2018-04" db="EMBL/GenBank/DDBJ databases">
        <title>Complete genome sequences of Helicobacter pylori.</title>
        <authorList>
            <person name="Palau M."/>
            <person name="Minana-Galbis D."/>
        </authorList>
    </citation>
    <scope>NUCLEOTIDE SEQUENCE [LARGE SCALE GENOMIC DNA]</scope>
    <source>
        <strain evidence="8 9">B518</strain>
    </source>
</reference>
<evidence type="ECO:0000256" key="7">
    <source>
        <dbReference type="SAM" id="Phobius"/>
    </source>
</evidence>
<evidence type="ECO:0000256" key="4">
    <source>
        <dbReference type="ARBA" id="ARBA00022692"/>
    </source>
</evidence>
<organism evidence="8 9">
    <name type="scientific">Helicobacter pylori</name>
    <name type="common">Campylobacter pylori</name>
    <dbReference type="NCBI Taxonomy" id="210"/>
    <lineage>
        <taxon>Bacteria</taxon>
        <taxon>Pseudomonadati</taxon>
        <taxon>Campylobacterota</taxon>
        <taxon>Epsilonproteobacteria</taxon>
        <taxon>Campylobacterales</taxon>
        <taxon>Helicobacteraceae</taxon>
        <taxon>Helicobacter</taxon>
    </lineage>
</organism>
<evidence type="ECO:0000313" key="9">
    <source>
        <dbReference type="Proteomes" id="UP000272192"/>
    </source>
</evidence>
<dbReference type="EMBL" id="QELB01000327">
    <property type="protein sequence ID" value="RKU88071.1"/>
    <property type="molecule type" value="Genomic_DNA"/>
</dbReference>
<evidence type="ECO:0000256" key="3">
    <source>
        <dbReference type="ARBA" id="ARBA00022519"/>
    </source>
</evidence>
<keyword evidence="5 7" id="KW-1133">Transmembrane helix</keyword>
<keyword evidence="6 7" id="KW-0472">Membrane</keyword>
<evidence type="ECO:0000256" key="2">
    <source>
        <dbReference type="ARBA" id="ARBA00022475"/>
    </source>
</evidence>
<dbReference type="GO" id="GO:0015385">
    <property type="term" value="F:sodium:proton antiporter activity"/>
    <property type="evidence" value="ECO:0007669"/>
    <property type="project" value="TreeGrafter"/>
</dbReference>
<dbReference type="InterPro" id="IPR004670">
    <property type="entry name" value="NhaA"/>
</dbReference>
<evidence type="ECO:0000256" key="1">
    <source>
        <dbReference type="ARBA" id="ARBA00004429"/>
    </source>
</evidence>
<keyword evidence="2" id="KW-1003">Cell membrane</keyword>
<dbReference type="GO" id="GO:0005886">
    <property type="term" value="C:plasma membrane"/>
    <property type="evidence" value="ECO:0007669"/>
    <property type="project" value="UniProtKB-SubCell"/>
</dbReference>
<sequence>KITARPKGISWWHILGAGLLAGIGFTMSMFISNLAFTSEHKDSMEVAKIAILLGSLISGIIGALYLFALDKRATLKK</sequence>
<comment type="subcellular location">
    <subcellularLocation>
        <location evidence="1">Cell inner membrane</location>
        <topology evidence="1">Multi-pass membrane protein</topology>
    </subcellularLocation>
</comment>
<feature type="transmembrane region" description="Helical" evidence="7">
    <location>
        <begin position="12"/>
        <end position="37"/>
    </location>
</feature>
<dbReference type="Proteomes" id="UP000272192">
    <property type="component" value="Unassembled WGS sequence"/>
</dbReference>
<proteinExistence type="predicted"/>
<keyword evidence="3" id="KW-0997">Cell inner membrane</keyword>
<evidence type="ECO:0000256" key="6">
    <source>
        <dbReference type="ARBA" id="ARBA00023136"/>
    </source>
</evidence>
<name>A0A7Z6X785_HELPX</name>
<dbReference type="InterPro" id="IPR023171">
    <property type="entry name" value="Na/H_antiporter_dom_sf"/>
</dbReference>
<dbReference type="PANTHER" id="PTHR30341">
    <property type="entry name" value="SODIUM ION/PROTON ANTIPORTER NHAA-RELATED"/>
    <property type="match status" value="1"/>
</dbReference>
<dbReference type="Pfam" id="PF06965">
    <property type="entry name" value="Na_H_antiport_1"/>
    <property type="match status" value="1"/>
</dbReference>
<feature type="transmembrane region" description="Helical" evidence="7">
    <location>
        <begin position="49"/>
        <end position="69"/>
    </location>
</feature>
<dbReference type="Gene3D" id="1.20.1530.10">
    <property type="entry name" value="Na+/H+ antiporter like domain"/>
    <property type="match status" value="1"/>
</dbReference>
<dbReference type="GO" id="GO:0006885">
    <property type="term" value="P:regulation of pH"/>
    <property type="evidence" value="ECO:0007669"/>
    <property type="project" value="InterPro"/>
</dbReference>
<protein>
    <submittedName>
        <fullName evidence="8">Na(+)/H(+) antiporter NhaA</fullName>
    </submittedName>
</protein>
<gene>
    <name evidence="8" type="primary">nhaA</name>
    <name evidence="8" type="ORF">DB721_10070</name>
</gene>
<evidence type="ECO:0000313" key="8">
    <source>
        <dbReference type="EMBL" id="RKU88071.1"/>
    </source>
</evidence>
<keyword evidence="4 7" id="KW-0812">Transmembrane</keyword>
<feature type="non-terminal residue" evidence="8">
    <location>
        <position position="1"/>
    </location>
</feature>
<dbReference type="AlphaFoldDB" id="A0A7Z6X785"/>
<accession>A0A7Z6X785</accession>